<feature type="active site" description="Proton donor/acceptor" evidence="9">
    <location>
        <position position="414"/>
    </location>
</feature>
<evidence type="ECO:0000313" key="13">
    <source>
        <dbReference type="EMBL" id="TRX95719.1"/>
    </source>
</evidence>
<evidence type="ECO:0000256" key="3">
    <source>
        <dbReference type="ARBA" id="ARBA00022722"/>
    </source>
</evidence>
<dbReference type="STRING" id="2512241.A0A553I686"/>
<dbReference type="InterPro" id="IPR010347">
    <property type="entry name" value="Tdp1"/>
</dbReference>
<accession>A0A553I686</accession>
<dbReference type="PANTHER" id="PTHR12415">
    <property type="entry name" value="TYROSYL-DNA PHOSPHODIESTERASE 1"/>
    <property type="match status" value="1"/>
</dbReference>
<dbReference type="Pfam" id="PF06087">
    <property type="entry name" value="Tyr-DNA_phospho"/>
    <property type="match status" value="1"/>
</dbReference>
<evidence type="ECO:0000256" key="8">
    <source>
        <dbReference type="ARBA" id="ARBA00023242"/>
    </source>
</evidence>
<dbReference type="GO" id="GO:0003697">
    <property type="term" value="F:single-stranded DNA binding"/>
    <property type="evidence" value="ECO:0007669"/>
    <property type="project" value="TreeGrafter"/>
</dbReference>
<protein>
    <recommendedName>
        <fullName evidence="12">PLD phosphodiesterase domain-containing protein</fullName>
    </recommendedName>
</protein>
<dbReference type="PANTHER" id="PTHR12415:SF0">
    <property type="entry name" value="TYROSYL-DNA PHOSPHODIESTERASE 1"/>
    <property type="match status" value="1"/>
</dbReference>
<feature type="active site" description="Nucleophile" evidence="9">
    <location>
        <position position="190"/>
    </location>
</feature>
<dbReference type="GO" id="GO:0004527">
    <property type="term" value="F:exonuclease activity"/>
    <property type="evidence" value="ECO:0007669"/>
    <property type="project" value="UniProtKB-KW"/>
</dbReference>
<keyword evidence="6" id="KW-0269">Exonuclease</keyword>
<dbReference type="EMBL" id="VFLP01000014">
    <property type="protein sequence ID" value="TRX95719.1"/>
    <property type="molecule type" value="Genomic_DNA"/>
</dbReference>
<feature type="domain" description="PLD phosphodiesterase" evidence="12">
    <location>
        <begin position="409"/>
        <end position="444"/>
    </location>
</feature>
<feature type="binding site" evidence="10">
    <location>
        <position position="192"/>
    </location>
    <ligand>
        <name>substrate</name>
    </ligand>
</feature>
<feature type="site" description="Interaction with DNA" evidence="11">
    <location>
        <position position="441"/>
    </location>
</feature>
<gene>
    <name evidence="13" type="ORF">FHL15_003273</name>
</gene>
<dbReference type="GO" id="GO:0006281">
    <property type="term" value="P:DNA repair"/>
    <property type="evidence" value="ECO:0007669"/>
    <property type="project" value="UniProtKB-KW"/>
</dbReference>
<name>A0A553I686_9PEZI</name>
<evidence type="ECO:0000256" key="7">
    <source>
        <dbReference type="ARBA" id="ARBA00023204"/>
    </source>
</evidence>
<evidence type="ECO:0000256" key="6">
    <source>
        <dbReference type="ARBA" id="ARBA00022839"/>
    </source>
</evidence>
<comment type="subcellular location">
    <subcellularLocation>
        <location evidence="1">Nucleus</location>
    </subcellularLocation>
</comment>
<keyword evidence="4" id="KW-0227">DNA damage</keyword>
<evidence type="ECO:0000259" key="12">
    <source>
        <dbReference type="PROSITE" id="PS50035"/>
    </source>
</evidence>
<keyword evidence="3" id="KW-0540">Nuclease</keyword>
<dbReference type="SUPFAM" id="SSF56024">
    <property type="entry name" value="Phospholipase D/nuclease"/>
    <property type="match status" value="2"/>
</dbReference>
<evidence type="ECO:0000313" key="14">
    <source>
        <dbReference type="Proteomes" id="UP000319160"/>
    </source>
</evidence>
<keyword evidence="7" id="KW-0234">DNA repair</keyword>
<keyword evidence="8" id="KW-0539">Nucleus</keyword>
<evidence type="ECO:0000256" key="9">
    <source>
        <dbReference type="PIRSR" id="PIRSR610347-1"/>
    </source>
</evidence>
<comment type="caution">
    <text evidence="13">The sequence shown here is derived from an EMBL/GenBank/DDBJ whole genome shotgun (WGS) entry which is preliminary data.</text>
</comment>
<dbReference type="AlphaFoldDB" id="A0A553I686"/>
<dbReference type="OrthoDB" id="3907302at2759"/>
<evidence type="ECO:0000256" key="2">
    <source>
        <dbReference type="ARBA" id="ARBA00010205"/>
    </source>
</evidence>
<sequence>MKSHLALLKPAFRILNANVRTTMSDGQKRALGALKREADSELDEIRSTSCARTQKLTVPPISMSYANGAIRITRTPGRRIAKNCVNLRDVIHKDHLKAACVHSFFIAEEEFYGHLPFSHKPGGIPIYIGRDPNFDVSTMQTASTMAGLKVQEKVSRKQLDNLRPILQELHRQKYGQNIHTFYAWGPGSCHSKILLLVYPTFLRIVITSCNMMDIDTMLGDNHWYIHDLPKRSSPSTRPPVGFEADLLSHMKALGAPKAFLDSIRGVYNYSTVKVHLLASVPGTRWGAIAENHGLLRLRRIIKQLDLELPDKEKSEKLQFEVCTASVGNLNAKWLNGFYDCALGKDTLETHDGARNVPKLKLFYPTMQDVRNADKVARDAASNIGCHTRPWDTASQEVKRIFHHYESKDRGKLFHQKLILAYNPQDTTQLPYYVYVGSANLSQSAWGALGHDKKGNELTSDKKLFKLSNFECGVLIPGHLIKDLLEEGTASWQEGIVPHVQTTLPYDLPKDKAWNDYRWTKDYRESEGSRSS</sequence>
<dbReference type="GO" id="GO:0003690">
    <property type="term" value="F:double-stranded DNA binding"/>
    <property type="evidence" value="ECO:0007669"/>
    <property type="project" value="TreeGrafter"/>
</dbReference>
<comment type="similarity">
    <text evidence="2">Belongs to the tyrosyl-DNA phosphodiesterase family.</text>
</comment>
<dbReference type="Gene3D" id="3.30.870.10">
    <property type="entry name" value="Endonuclease Chain A"/>
    <property type="match status" value="2"/>
</dbReference>
<evidence type="ECO:0000256" key="10">
    <source>
        <dbReference type="PIRSR" id="PIRSR610347-2"/>
    </source>
</evidence>
<keyword evidence="14" id="KW-1185">Reference proteome</keyword>
<feature type="binding site" evidence="10">
    <location>
        <position position="416"/>
    </location>
    <ligand>
        <name>substrate</name>
    </ligand>
</feature>
<dbReference type="GO" id="GO:0005634">
    <property type="term" value="C:nucleus"/>
    <property type="evidence" value="ECO:0007669"/>
    <property type="project" value="UniProtKB-SubCell"/>
</dbReference>
<dbReference type="Proteomes" id="UP000319160">
    <property type="component" value="Unassembled WGS sequence"/>
</dbReference>
<organism evidence="13 14">
    <name type="scientific">Xylaria flabelliformis</name>
    <dbReference type="NCBI Taxonomy" id="2512241"/>
    <lineage>
        <taxon>Eukaryota</taxon>
        <taxon>Fungi</taxon>
        <taxon>Dikarya</taxon>
        <taxon>Ascomycota</taxon>
        <taxon>Pezizomycotina</taxon>
        <taxon>Sordariomycetes</taxon>
        <taxon>Xylariomycetidae</taxon>
        <taxon>Xylariales</taxon>
        <taxon>Xylariaceae</taxon>
        <taxon>Xylaria</taxon>
    </lineage>
</organism>
<keyword evidence="5" id="KW-0378">Hydrolase</keyword>
<evidence type="ECO:0000256" key="1">
    <source>
        <dbReference type="ARBA" id="ARBA00004123"/>
    </source>
</evidence>
<evidence type="ECO:0000256" key="5">
    <source>
        <dbReference type="ARBA" id="ARBA00022801"/>
    </source>
</evidence>
<dbReference type="InterPro" id="IPR001736">
    <property type="entry name" value="PLipase_D/transphosphatidylase"/>
</dbReference>
<reference evidence="14" key="1">
    <citation type="submission" date="2019-06" db="EMBL/GenBank/DDBJ databases">
        <title>Draft genome sequence of the griseofulvin-producing fungus Xylaria cubensis strain G536.</title>
        <authorList>
            <person name="Mead M.E."/>
            <person name="Raja H.A."/>
            <person name="Steenwyk J.L."/>
            <person name="Knowles S.L."/>
            <person name="Oberlies N.H."/>
            <person name="Rokas A."/>
        </authorList>
    </citation>
    <scope>NUCLEOTIDE SEQUENCE [LARGE SCALE GENOMIC DNA]</scope>
    <source>
        <strain evidence="14">G536</strain>
    </source>
</reference>
<dbReference type="PROSITE" id="PS50035">
    <property type="entry name" value="PLD"/>
    <property type="match status" value="1"/>
</dbReference>
<dbReference type="GO" id="GO:0017005">
    <property type="term" value="F:3'-tyrosyl-DNA phosphodiesterase activity"/>
    <property type="evidence" value="ECO:0007669"/>
    <property type="project" value="TreeGrafter"/>
</dbReference>
<proteinExistence type="inferred from homology"/>
<evidence type="ECO:0000256" key="11">
    <source>
        <dbReference type="PIRSR" id="PIRSR610347-3"/>
    </source>
</evidence>
<evidence type="ECO:0000256" key="4">
    <source>
        <dbReference type="ARBA" id="ARBA00022763"/>
    </source>
</evidence>